<dbReference type="EMBL" id="JAQQXR010000015">
    <property type="protein sequence ID" value="MDC8760582.1"/>
    <property type="molecule type" value="Genomic_DNA"/>
</dbReference>
<organism evidence="3 4">
    <name type="scientific">Janthinobacterium fluminis</name>
    <dbReference type="NCBI Taxonomy" id="2987524"/>
    <lineage>
        <taxon>Bacteria</taxon>
        <taxon>Pseudomonadati</taxon>
        <taxon>Pseudomonadota</taxon>
        <taxon>Betaproteobacteria</taxon>
        <taxon>Burkholderiales</taxon>
        <taxon>Oxalobacteraceae</taxon>
        <taxon>Janthinobacterium</taxon>
    </lineage>
</organism>
<accession>A0ABT5K6E2</accession>
<dbReference type="RefSeq" id="WP_273674447.1">
    <property type="nucleotide sequence ID" value="NZ_JAQQXR010000015.1"/>
</dbReference>
<dbReference type="Gene3D" id="3.40.50.300">
    <property type="entry name" value="P-loop containing nucleotide triphosphate hydrolases"/>
    <property type="match status" value="1"/>
</dbReference>
<keyword evidence="4" id="KW-1185">Reference proteome</keyword>
<dbReference type="InterPro" id="IPR003593">
    <property type="entry name" value="AAA+_ATPase"/>
</dbReference>
<evidence type="ECO:0000313" key="4">
    <source>
        <dbReference type="Proteomes" id="UP001221208"/>
    </source>
</evidence>
<dbReference type="InterPro" id="IPR025158">
    <property type="entry name" value="Mg_chelat-rel_C"/>
</dbReference>
<dbReference type="InterPro" id="IPR027417">
    <property type="entry name" value="P-loop_NTPase"/>
</dbReference>
<evidence type="ECO:0000256" key="1">
    <source>
        <dbReference type="ARBA" id="ARBA00006354"/>
    </source>
</evidence>
<dbReference type="InterPro" id="IPR000523">
    <property type="entry name" value="Mg_chelatse_chII-like_cat_dom"/>
</dbReference>
<name>A0ABT5K6E2_9BURK</name>
<gene>
    <name evidence="3" type="ORF">OIK44_23635</name>
</gene>
<dbReference type="InterPro" id="IPR004482">
    <property type="entry name" value="Mg_chelat-rel"/>
</dbReference>
<proteinExistence type="inferred from homology"/>
<dbReference type="NCBIfam" id="TIGR00368">
    <property type="entry name" value="YifB family Mg chelatase-like AAA ATPase"/>
    <property type="match status" value="1"/>
</dbReference>
<evidence type="ECO:0000313" key="3">
    <source>
        <dbReference type="EMBL" id="MDC8760582.1"/>
    </source>
</evidence>
<comment type="caution">
    <text evidence="3">The sequence shown here is derived from an EMBL/GenBank/DDBJ whole genome shotgun (WGS) entry which is preliminary data.</text>
</comment>
<dbReference type="Gene3D" id="3.30.230.10">
    <property type="match status" value="1"/>
</dbReference>
<dbReference type="Pfam" id="PF01078">
    <property type="entry name" value="Mg_chelatase"/>
    <property type="match status" value="1"/>
</dbReference>
<comment type="similarity">
    <text evidence="1">Belongs to the Mg-chelatase subunits D/I family. ComM subfamily.</text>
</comment>
<protein>
    <submittedName>
        <fullName evidence="3">YifB family Mg chelatase-like AAA ATPase</fullName>
    </submittedName>
</protein>
<dbReference type="PANTHER" id="PTHR32039">
    <property type="entry name" value="MAGNESIUM-CHELATASE SUBUNIT CHLI"/>
    <property type="match status" value="1"/>
</dbReference>
<evidence type="ECO:0000259" key="2">
    <source>
        <dbReference type="SMART" id="SM00382"/>
    </source>
</evidence>
<dbReference type="SUPFAM" id="SSF54211">
    <property type="entry name" value="Ribosomal protein S5 domain 2-like"/>
    <property type="match status" value="1"/>
</dbReference>
<dbReference type="Pfam" id="PF13541">
    <property type="entry name" value="ChlI"/>
    <property type="match status" value="1"/>
</dbReference>
<reference evidence="3 4" key="1">
    <citation type="submission" date="2022-10" db="EMBL/GenBank/DDBJ databases">
        <title>Janthinobacterium sp. hw3 Genome sequencing.</title>
        <authorList>
            <person name="Park S."/>
        </authorList>
    </citation>
    <scope>NUCLEOTIDE SEQUENCE [LARGE SCALE GENOMIC DNA]</scope>
    <source>
        <strain evidence="4">hw3</strain>
    </source>
</reference>
<dbReference type="SMART" id="SM00382">
    <property type="entry name" value="AAA"/>
    <property type="match status" value="1"/>
</dbReference>
<dbReference type="NCBIfam" id="NF007365">
    <property type="entry name" value="PRK09862.1"/>
    <property type="match status" value="1"/>
</dbReference>
<feature type="domain" description="AAA+ ATPase" evidence="2">
    <location>
        <begin position="216"/>
        <end position="396"/>
    </location>
</feature>
<sequence>MSLAVLKSRALAGMEAPEVSVEVHLANGLPSFTIVGLPDTEVKESRDRVRAALQNAGFDMPARRITVNLAPADLPKESGRFDLPIALGILAASGQIPGGGLNQYEFAGELSLSGQLRPIRGALAMSFAMQRSADGKPRAFILPLANADEAALVAEAAIFPAATLLQVCAHFAALDPGAALQRHRAALPEATFCYPDFADVKGQRQAKRALEVAAAGAHSIILIGPPGAGKTMLAARFGGLLPPMTDEEALESAAVQSLTGGFAAANWKRRPFRAPHHTASGVALVGGGSVPRPGEISLAHCGILFLDELPEFDRRVLEVLRQPLESGHITVSRAACQSDFPARFQLIAAMNPCPCGFWGQSDTCRCTPDAVQRYQGRVSGPLLDRIDMQIEVAAMPPATLSAAGDGESSATIARRVALAFEQQLARQGKANQHLSAREIDQHCRLDNSGEQLLRTAMLRLRWSARAYHRVLKVARTIADLAAAPSIAQAHVGEAIQYRRALRER</sequence>
<dbReference type="InterPro" id="IPR020568">
    <property type="entry name" value="Ribosomal_Su5_D2-typ_SF"/>
</dbReference>
<dbReference type="Pfam" id="PF13335">
    <property type="entry name" value="Mg_chelatase_C"/>
    <property type="match status" value="1"/>
</dbReference>
<dbReference type="InterPro" id="IPR045006">
    <property type="entry name" value="CHLI-like"/>
</dbReference>
<dbReference type="Proteomes" id="UP001221208">
    <property type="component" value="Unassembled WGS sequence"/>
</dbReference>
<dbReference type="PANTHER" id="PTHR32039:SF7">
    <property type="entry name" value="COMPETENCE PROTEIN COMM"/>
    <property type="match status" value="1"/>
</dbReference>
<dbReference type="SUPFAM" id="SSF52540">
    <property type="entry name" value="P-loop containing nucleoside triphosphate hydrolases"/>
    <property type="match status" value="1"/>
</dbReference>
<dbReference type="InterPro" id="IPR014721">
    <property type="entry name" value="Ribsml_uS5_D2-typ_fold_subgr"/>
</dbReference>
<dbReference type="CDD" id="cd00009">
    <property type="entry name" value="AAA"/>
    <property type="match status" value="1"/>
</dbReference>